<proteinExistence type="predicted"/>
<feature type="signal peptide" evidence="2">
    <location>
        <begin position="1"/>
        <end position="23"/>
    </location>
</feature>
<comment type="caution">
    <text evidence="4">The sequence shown here is derived from an EMBL/GenBank/DDBJ whole genome shotgun (WGS) entry which is preliminary data.</text>
</comment>
<comment type="caution">
    <text evidence="1">Lacks conserved residue(s) required for the propagation of feature annotation.</text>
</comment>
<dbReference type="PROSITE" id="PS51670">
    <property type="entry name" value="SHKT"/>
    <property type="match status" value="1"/>
</dbReference>
<feature type="domain" description="ShKT" evidence="3">
    <location>
        <begin position="25"/>
        <end position="61"/>
    </location>
</feature>
<reference evidence="4 5" key="1">
    <citation type="submission" date="2020-04" db="EMBL/GenBank/DDBJ databases">
        <authorList>
            <person name="Laetsch R D."/>
            <person name="Stevens L."/>
            <person name="Kumar S."/>
            <person name="Blaxter L. M."/>
        </authorList>
    </citation>
    <scope>NUCLEOTIDE SEQUENCE [LARGE SCALE GENOMIC DNA]</scope>
</reference>
<feature type="chain" id="PRO_5035728907" description="ShKT domain-containing protein" evidence="2">
    <location>
        <begin position="24"/>
        <end position="134"/>
    </location>
</feature>
<evidence type="ECO:0000256" key="2">
    <source>
        <dbReference type="SAM" id="SignalP"/>
    </source>
</evidence>
<evidence type="ECO:0000259" key="3">
    <source>
        <dbReference type="PROSITE" id="PS51670"/>
    </source>
</evidence>
<dbReference type="Pfam" id="PF01549">
    <property type="entry name" value="ShK"/>
    <property type="match status" value="2"/>
</dbReference>
<keyword evidence="5" id="KW-1185">Reference proteome</keyword>
<dbReference type="SMART" id="SM00254">
    <property type="entry name" value="ShKT"/>
    <property type="match status" value="2"/>
</dbReference>
<dbReference type="Gene3D" id="1.10.10.1940">
    <property type="match status" value="1"/>
</dbReference>
<dbReference type="PANTHER" id="PTHR21724">
    <property type="entry name" value="SHKT DOMAIN-CONTAINING PROTEIN"/>
    <property type="match status" value="1"/>
</dbReference>
<evidence type="ECO:0000313" key="4">
    <source>
        <dbReference type="EMBL" id="CAB3398508.1"/>
    </source>
</evidence>
<sequence length="134" mass="14818">MLRRHAAVVVLIVVVAVVTTAFGQCRDTHPNCEFFKSLDLCANAAQQPIMKYNCAASCGFCGRFVGTCEDRLQDCAGYKRNGLCTADDTLRVEYGCAKTCDKRRFLAAPDRRAIFTCLRSAHGSLLTKRTTENQ</sequence>
<evidence type="ECO:0000313" key="5">
    <source>
        <dbReference type="Proteomes" id="UP000494206"/>
    </source>
</evidence>
<dbReference type="InterPro" id="IPR003582">
    <property type="entry name" value="ShKT_dom"/>
</dbReference>
<organism evidence="4 5">
    <name type="scientific">Caenorhabditis bovis</name>
    <dbReference type="NCBI Taxonomy" id="2654633"/>
    <lineage>
        <taxon>Eukaryota</taxon>
        <taxon>Metazoa</taxon>
        <taxon>Ecdysozoa</taxon>
        <taxon>Nematoda</taxon>
        <taxon>Chromadorea</taxon>
        <taxon>Rhabditida</taxon>
        <taxon>Rhabditina</taxon>
        <taxon>Rhabditomorpha</taxon>
        <taxon>Rhabditoidea</taxon>
        <taxon>Rhabditidae</taxon>
        <taxon>Peloderinae</taxon>
        <taxon>Caenorhabditis</taxon>
    </lineage>
</organism>
<gene>
    <name evidence="4" type="ORF">CBOVIS_LOCUS1776</name>
</gene>
<name>A0A8S1EE68_9PELO</name>
<dbReference type="OrthoDB" id="5772697at2759"/>
<evidence type="ECO:0000256" key="1">
    <source>
        <dbReference type="PROSITE-ProRule" id="PRU01005"/>
    </source>
</evidence>
<protein>
    <recommendedName>
        <fullName evidence="3">ShKT domain-containing protein</fullName>
    </recommendedName>
</protein>
<dbReference type="AlphaFoldDB" id="A0A8S1EE68"/>
<accession>A0A8S1EE68</accession>
<dbReference type="PANTHER" id="PTHR21724:SF109">
    <property type="entry name" value="SHKT DOMAIN-CONTAINING PROTEIN"/>
    <property type="match status" value="1"/>
</dbReference>
<keyword evidence="2" id="KW-0732">Signal</keyword>
<dbReference type="Proteomes" id="UP000494206">
    <property type="component" value="Unassembled WGS sequence"/>
</dbReference>
<dbReference type="EMBL" id="CADEPM010000001">
    <property type="protein sequence ID" value="CAB3398508.1"/>
    <property type="molecule type" value="Genomic_DNA"/>
</dbReference>